<comment type="subcellular location">
    <subcellularLocation>
        <location evidence="1">Membrane</location>
        <topology evidence="1">Multi-pass membrane protein</topology>
    </subcellularLocation>
</comment>
<feature type="transmembrane region" description="Helical" evidence="5">
    <location>
        <begin position="157"/>
        <end position="180"/>
    </location>
</feature>
<feature type="transmembrane region" description="Helical" evidence="5">
    <location>
        <begin position="101"/>
        <end position="119"/>
    </location>
</feature>
<evidence type="ECO:0000313" key="7">
    <source>
        <dbReference type="Proteomes" id="UP001061298"/>
    </source>
</evidence>
<dbReference type="Pfam" id="PF03595">
    <property type="entry name" value="SLAC1"/>
    <property type="match status" value="1"/>
</dbReference>
<evidence type="ECO:0000256" key="1">
    <source>
        <dbReference type="ARBA" id="ARBA00004141"/>
    </source>
</evidence>
<name>A0ABY6E5G6_9ACTN</name>
<feature type="transmembrane region" description="Helical" evidence="5">
    <location>
        <begin position="131"/>
        <end position="151"/>
    </location>
</feature>
<accession>A0ABY6E5G6</accession>
<evidence type="ECO:0000256" key="3">
    <source>
        <dbReference type="ARBA" id="ARBA00022989"/>
    </source>
</evidence>
<organism evidence="6 7">
    <name type="scientific">Streptomyces cynarae</name>
    <dbReference type="NCBI Taxonomy" id="2981134"/>
    <lineage>
        <taxon>Bacteria</taxon>
        <taxon>Bacillati</taxon>
        <taxon>Actinomycetota</taxon>
        <taxon>Actinomycetes</taxon>
        <taxon>Kitasatosporales</taxon>
        <taxon>Streptomycetaceae</taxon>
        <taxon>Streptomyces</taxon>
    </lineage>
</organism>
<feature type="transmembrane region" description="Helical" evidence="5">
    <location>
        <begin position="192"/>
        <end position="211"/>
    </location>
</feature>
<dbReference type="RefSeq" id="WP_263231519.1">
    <property type="nucleotide sequence ID" value="NZ_CP106793.1"/>
</dbReference>
<dbReference type="CDD" id="cd09319">
    <property type="entry name" value="TDT_like_1"/>
    <property type="match status" value="1"/>
</dbReference>
<keyword evidence="4 5" id="KW-0472">Membrane</keyword>
<feature type="transmembrane region" description="Helical" evidence="5">
    <location>
        <begin position="231"/>
        <end position="252"/>
    </location>
</feature>
<proteinExistence type="predicted"/>
<evidence type="ECO:0000256" key="5">
    <source>
        <dbReference type="SAM" id="Phobius"/>
    </source>
</evidence>
<keyword evidence="2 5" id="KW-0812">Transmembrane</keyword>
<evidence type="ECO:0000256" key="2">
    <source>
        <dbReference type="ARBA" id="ARBA00022692"/>
    </source>
</evidence>
<keyword evidence="7" id="KW-1185">Reference proteome</keyword>
<feature type="transmembrane region" description="Helical" evidence="5">
    <location>
        <begin position="294"/>
        <end position="315"/>
    </location>
</feature>
<feature type="transmembrane region" description="Helical" evidence="5">
    <location>
        <begin position="43"/>
        <end position="65"/>
    </location>
</feature>
<evidence type="ECO:0000313" key="6">
    <source>
        <dbReference type="EMBL" id="UXY21482.1"/>
    </source>
</evidence>
<dbReference type="Gene3D" id="1.50.10.150">
    <property type="entry name" value="Voltage-dependent anion channel"/>
    <property type="match status" value="1"/>
</dbReference>
<gene>
    <name evidence="6" type="ORF">N8I84_24420</name>
</gene>
<evidence type="ECO:0000256" key="4">
    <source>
        <dbReference type="ARBA" id="ARBA00023136"/>
    </source>
</evidence>
<dbReference type="Proteomes" id="UP001061298">
    <property type="component" value="Chromosome"/>
</dbReference>
<sequence length="324" mass="33922">MSGTSALRTWWAPRPPATGSAVMATGILSVGLHLTGQQILSRLALVLAGAAWLGLAADIALQLLWDREQWRARAGSPAALTMVPATTVLGSGVSALNGQPLAEALLALAVVLWACLVPLTVPDWERRMPGAVFLGCVATEGIAMLGAVLAAAEGVAWLAHTALVFFWFGLVFYLIGLGCFDPRQVVTGPGDQWISGGALALSALAGSQLMSAAHKGPYLWNNDDSGVLRGVTVALLVLALACYVVLAVAEVLRPRFRYDVRRWSTVFPMGMTAVAALSVASSVGVPWLRGLGRVLLWIAVAAWLLVLAGAVASAVDGVRSRARR</sequence>
<feature type="transmembrane region" description="Helical" evidence="5">
    <location>
        <begin position="264"/>
        <end position="288"/>
    </location>
</feature>
<keyword evidence="3 5" id="KW-1133">Transmembrane helix</keyword>
<dbReference type="EMBL" id="CP106793">
    <property type="protein sequence ID" value="UXY21482.1"/>
    <property type="molecule type" value="Genomic_DNA"/>
</dbReference>
<reference evidence="6" key="1">
    <citation type="submission" date="2022-10" db="EMBL/GenBank/DDBJ databases">
        <authorList>
            <person name="Mo P."/>
        </authorList>
    </citation>
    <scope>NUCLEOTIDE SEQUENCE</scope>
    <source>
        <strain evidence="6">HUAS 13-4</strain>
    </source>
</reference>
<protein>
    <submittedName>
        <fullName evidence="6">Tellurite resistance/C4-dicarboxylate transporter family protein</fullName>
    </submittedName>
</protein>
<dbReference type="InterPro" id="IPR038665">
    <property type="entry name" value="Voltage-dep_anion_channel_sf"/>
</dbReference>
<dbReference type="InterPro" id="IPR004695">
    <property type="entry name" value="SLAC1/Mae1/Ssu1/TehA"/>
</dbReference>